<dbReference type="InterPro" id="IPR018392">
    <property type="entry name" value="LysM"/>
</dbReference>
<evidence type="ECO:0000313" key="4">
    <source>
        <dbReference type="Proteomes" id="UP001519342"/>
    </source>
</evidence>
<evidence type="ECO:0000313" key="3">
    <source>
        <dbReference type="EMBL" id="MBP1927329.1"/>
    </source>
</evidence>
<comment type="caution">
    <text evidence="3">The sequence shown here is derived from an EMBL/GenBank/DDBJ whole genome shotgun (WGS) entry which is preliminary data.</text>
</comment>
<dbReference type="SMART" id="SM00257">
    <property type="entry name" value="LysM"/>
    <property type="match status" value="1"/>
</dbReference>
<keyword evidence="4" id="KW-1185">Reference proteome</keyword>
<evidence type="ECO:0000259" key="2">
    <source>
        <dbReference type="PROSITE" id="PS51782"/>
    </source>
</evidence>
<dbReference type="RefSeq" id="WP_209513037.1">
    <property type="nucleotide sequence ID" value="NZ_JAGGKS010000012.1"/>
</dbReference>
<dbReference type="Pfam" id="PF01476">
    <property type="entry name" value="LysM"/>
    <property type="match status" value="1"/>
</dbReference>
<dbReference type="Gene3D" id="3.10.350.10">
    <property type="entry name" value="LysM domain"/>
    <property type="match status" value="1"/>
</dbReference>
<dbReference type="Proteomes" id="UP001519342">
    <property type="component" value="Unassembled WGS sequence"/>
</dbReference>
<reference evidence="3 4" key="1">
    <citation type="submission" date="2021-03" db="EMBL/GenBank/DDBJ databases">
        <title>Genomic Encyclopedia of Type Strains, Phase IV (KMG-IV): sequencing the most valuable type-strain genomes for metagenomic binning, comparative biology and taxonomic classification.</title>
        <authorList>
            <person name="Goeker M."/>
        </authorList>
    </citation>
    <scope>NUCLEOTIDE SEQUENCE [LARGE SCALE GENOMIC DNA]</scope>
    <source>
        <strain evidence="3 4">DSM 24004</strain>
    </source>
</reference>
<accession>A0ABS4GHZ5</accession>
<dbReference type="Gene3D" id="3.30.70.60">
    <property type="match status" value="1"/>
</dbReference>
<keyword evidence="1" id="KW-1133">Transmembrane helix</keyword>
<proteinExistence type="predicted"/>
<dbReference type="InterPro" id="IPR036779">
    <property type="entry name" value="LysM_dom_sf"/>
</dbReference>
<dbReference type="InterPro" id="IPR014717">
    <property type="entry name" value="Transl_elong_EF1B/ribsomal_bS6"/>
</dbReference>
<feature type="domain" description="LysM" evidence="2">
    <location>
        <begin position="425"/>
        <end position="472"/>
    </location>
</feature>
<protein>
    <submittedName>
        <fullName evidence="3">Type IV pilus assembly protein PilO</fullName>
    </submittedName>
</protein>
<sequence>MNKKFQISKINLRPLTKSEKTLLILLGIVLIIYFSNRFVFVPQAEETISLETEIVELDNKIADMNNTIKKEDNIKKEWEMLHREREEILKNYFPVLDQAQIIYLLNDLIVDDRVAISDINFSNPSEETLGEMAVRNMSISLPYSGSYDGTMEIINSLGSSPRRVVVDNLTMDREGDSNLSGNMTLKIYSLEGIAKTDPDVIHVETVDGDREGSLIASYDGYSDAATYGVVQGGAYGSSYGGGKSGSSTAINDNDYVKVYRLDDFETRNYSFIPSNENIKGNAEPSTIKKSGKYSLRFEYNMFAIGQENRAYVDLGPGIELKFPPDTISMWVDAFGYSPGTLGLRFRTQDGEDIDVVASRGISWLGWSEVEAATPQDLDLYPLTLTHIYFEMPFNRDDIGVFLIDKLQAFYPVNEDSQGNNQPIYDFYVVKPGDSVTSISRQIYGTINYKNEILTNNSLTSGDILPVGKVLVLVRR</sequence>
<evidence type="ECO:0000256" key="1">
    <source>
        <dbReference type="SAM" id="Phobius"/>
    </source>
</evidence>
<organism evidence="3 4">
    <name type="scientific">Sedimentibacter acidaminivorans</name>
    <dbReference type="NCBI Taxonomy" id="913099"/>
    <lineage>
        <taxon>Bacteria</taxon>
        <taxon>Bacillati</taxon>
        <taxon>Bacillota</taxon>
        <taxon>Tissierellia</taxon>
        <taxon>Sedimentibacter</taxon>
    </lineage>
</organism>
<keyword evidence="1" id="KW-0812">Transmembrane</keyword>
<dbReference type="EMBL" id="JAGGKS010000012">
    <property type="protein sequence ID" value="MBP1927329.1"/>
    <property type="molecule type" value="Genomic_DNA"/>
</dbReference>
<dbReference type="PROSITE" id="PS51782">
    <property type="entry name" value="LYSM"/>
    <property type="match status" value="1"/>
</dbReference>
<gene>
    <name evidence="3" type="ORF">J2Z76_003226</name>
</gene>
<name>A0ABS4GHZ5_9FIRM</name>
<feature type="transmembrane region" description="Helical" evidence="1">
    <location>
        <begin position="21"/>
        <end position="40"/>
    </location>
</feature>
<keyword evidence="1" id="KW-0472">Membrane</keyword>
<dbReference type="CDD" id="cd00118">
    <property type="entry name" value="LysM"/>
    <property type="match status" value="1"/>
</dbReference>